<organism evidence="3 4">
    <name type="scientific">Selenomonas timonae</name>
    <dbReference type="NCBI Taxonomy" id="2754044"/>
    <lineage>
        <taxon>Bacteria</taxon>
        <taxon>Bacillati</taxon>
        <taxon>Bacillota</taxon>
        <taxon>Negativicutes</taxon>
        <taxon>Selenomonadales</taxon>
        <taxon>Selenomonadaceae</taxon>
        <taxon>Selenomonas</taxon>
    </lineage>
</organism>
<name>A0A7G7VGZ8_9FIRM</name>
<evidence type="ECO:0000256" key="2">
    <source>
        <dbReference type="SAM" id="MobiDB-lite"/>
    </source>
</evidence>
<evidence type="ECO:0000313" key="4">
    <source>
        <dbReference type="Proteomes" id="UP000515480"/>
    </source>
</evidence>
<protein>
    <submittedName>
        <fullName evidence="3">Uncharacterized protein</fullName>
    </submittedName>
</protein>
<keyword evidence="1" id="KW-0175">Coiled coil</keyword>
<dbReference type="KEGG" id="stim:H1B31_05575"/>
<feature type="coiled-coil region" evidence="1">
    <location>
        <begin position="69"/>
        <end position="103"/>
    </location>
</feature>
<proteinExistence type="predicted"/>
<dbReference type="RefSeq" id="WP_185979617.1">
    <property type="nucleotide sequence ID" value="NZ_CP060204.1"/>
</dbReference>
<sequence length="153" mass="17119">MEYLIVIAVAIALAVFDDRVRGRKKVPPPTVPQDIPRPKKRTAQTGSFEIPPLRGAPRDVQITVDAEVLRAQELRARWEEQQREALRAKRAREREERLAAEQMAAAAAVPHTGGHAHAHAALLPQLTPDTMKQAIVLAEVLGKPRALRRFPRR</sequence>
<accession>A0A7G7VGZ8</accession>
<evidence type="ECO:0000313" key="3">
    <source>
        <dbReference type="EMBL" id="QNH53391.1"/>
    </source>
</evidence>
<reference evidence="3 4" key="1">
    <citation type="submission" date="2020-07" db="EMBL/GenBank/DDBJ databases">
        <title>Complete genome and description of Selenomonas timonensis sp. nov., a new bacterium isolated from a gingivitis subject.</title>
        <authorList>
            <person name="Antezack A."/>
        </authorList>
    </citation>
    <scope>NUCLEOTIDE SEQUENCE [LARGE SCALE GENOMIC DNA]</scope>
    <source>
        <strain evidence="3 4">Marseille-Q3039</strain>
    </source>
</reference>
<keyword evidence="4" id="KW-1185">Reference proteome</keyword>
<evidence type="ECO:0000256" key="1">
    <source>
        <dbReference type="SAM" id="Coils"/>
    </source>
</evidence>
<dbReference type="Proteomes" id="UP000515480">
    <property type="component" value="Chromosome"/>
</dbReference>
<dbReference type="AlphaFoldDB" id="A0A7G7VGZ8"/>
<feature type="region of interest" description="Disordered" evidence="2">
    <location>
        <begin position="22"/>
        <end position="54"/>
    </location>
</feature>
<dbReference type="EMBL" id="CP060204">
    <property type="protein sequence ID" value="QNH53391.1"/>
    <property type="molecule type" value="Genomic_DNA"/>
</dbReference>
<gene>
    <name evidence="3" type="ORF">H1B31_05575</name>
</gene>